<evidence type="ECO:0000256" key="1">
    <source>
        <dbReference type="ARBA" id="ARBA00004604"/>
    </source>
</evidence>
<comment type="subcellular location">
    <subcellularLocation>
        <location evidence="1">Nucleus</location>
        <location evidence="1">Nucleolus</location>
    </subcellularLocation>
</comment>
<reference evidence="7" key="1">
    <citation type="submission" date="2023-03" db="EMBL/GenBank/DDBJ databases">
        <title>Emydomyces testavorans Genome Sequence.</title>
        <authorList>
            <person name="Hoyer L."/>
        </authorList>
    </citation>
    <scope>NUCLEOTIDE SEQUENCE</scope>
    <source>
        <strain evidence="7">16-2883</strain>
    </source>
</reference>
<feature type="compositionally biased region" description="Basic and acidic residues" evidence="6">
    <location>
        <begin position="279"/>
        <end position="288"/>
    </location>
</feature>
<name>A0AAF0DMI1_9EURO</name>
<keyword evidence="4" id="KW-0175">Coiled coil</keyword>
<dbReference type="PANTHER" id="PTHR13028">
    <property type="entry name" value="RRNA PROCESSING PROTEIN EBNA1-BINDING PROTEIN-RELATED"/>
    <property type="match status" value="1"/>
</dbReference>
<keyword evidence="5" id="KW-0539">Nucleus</keyword>
<evidence type="ECO:0000256" key="2">
    <source>
        <dbReference type="ARBA" id="ARBA00007336"/>
    </source>
</evidence>
<dbReference type="GO" id="GO:0034399">
    <property type="term" value="C:nuclear periphery"/>
    <property type="evidence" value="ECO:0007669"/>
    <property type="project" value="TreeGrafter"/>
</dbReference>
<evidence type="ECO:0000313" key="7">
    <source>
        <dbReference type="EMBL" id="WEW61009.1"/>
    </source>
</evidence>
<feature type="compositionally biased region" description="Basic residues" evidence="6">
    <location>
        <begin position="374"/>
        <end position="397"/>
    </location>
</feature>
<dbReference type="PANTHER" id="PTHR13028:SF0">
    <property type="entry name" value="RRNA-PROCESSING PROTEIN EBP2-RELATED"/>
    <property type="match status" value="1"/>
</dbReference>
<feature type="compositionally biased region" description="Basic residues" evidence="6">
    <location>
        <begin position="26"/>
        <end position="38"/>
    </location>
</feature>
<dbReference type="GO" id="GO:0042273">
    <property type="term" value="P:ribosomal large subunit biogenesis"/>
    <property type="evidence" value="ECO:0007669"/>
    <property type="project" value="TreeGrafter"/>
</dbReference>
<evidence type="ECO:0000256" key="4">
    <source>
        <dbReference type="ARBA" id="ARBA00023054"/>
    </source>
</evidence>
<dbReference type="Proteomes" id="UP001219355">
    <property type="component" value="Chromosome 4"/>
</dbReference>
<feature type="compositionally biased region" description="Basic and acidic residues" evidence="6">
    <location>
        <begin position="12"/>
        <end position="25"/>
    </location>
</feature>
<feature type="region of interest" description="Disordered" evidence="6">
    <location>
        <begin position="275"/>
        <end position="397"/>
    </location>
</feature>
<protein>
    <submittedName>
        <fullName evidence="7">rRNA-processing protein EBP2</fullName>
    </submittedName>
</protein>
<feature type="compositionally biased region" description="Acidic residues" evidence="6">
    <location>
        <begin position="95"/>
        <end position="131"/>
    </location>
</feature>
<accession>A0AAF0DMI1</accession>
<dbReference type="InterPro" id="IPR008610">
    <property type="entry name" value="Ebp2"/>
</dbReference>
<organism evidence="7 8">
    <name type="scientific">Emydomyces testavorans</name>
    <dbReference type="NCBI Taxonomy" id="2070801"/>
    <lineage>
        <taxon>Eukaryota</taxon>
        <taxon>Fungi</taxon>
        <taxon>Dikarya</taxon>
        <taxon>Ascomycota</taxon>
        <taxon>Pezizomycotina</taxon>
        <taxon>Eurotiomycetes</taxon>
        <taxon>Eurotiomycetidae</taxon>
        <taxon>Onygenales</taxon>
        <taxon>Nannizziopsiaceae</taxon>
        <taxon>Emydomyces</taxon>
    </lineage>
</organism>
<dbReference type="EMBL" id="CP120630">
    <property type="protein sequence ID" value="WEW61009.1"/>
    <property type="molecule type" value="Genomic_DNA"/>
</dbReference>
<dbReference type="GO" id="GO:0030687">
    <property type="term" value="C:preribosome, large subunit precursor"/>
    <property type="evidence" value="ECO:0007669"/>
    <property type="project" value="TreeGrafter"/>
</dbReference>
<dbReference type="AlphaFoldDB" id="A0AAF0DMI1"/>
<evidence type="ECO:0000256" key="3">
    <source>
        <dbReference type="ARBA" id="ARBA00022517"/>
    </source>
</evidence>
<evidence type="ECO:0000256" key="5">
    <source>
        <dbReference type="ARBA" id="ARBA00023242"/>
    </source>
</evidence>
<sequence length="397" mass="44493">MVKKSKLFNALDAHKGRDYDKERQKKLQKAAAKRKRLKAEKQAGENEGEDEEQEENVPAELNNVNGKGKQKSTTSHKEKKKEAEQSQNGTANPKDDDEESDSENEDDDDEAEDDTEQEEEEEPDSDDDIPLSELSEEDRADVIPHQRLTINNSAAIRASLKRISFISETTPFSEHNSLISTEHMDIPDPNDDLNRELAFYKVCLSAATTARSLLKTEGIPFCRPTDYFAEMVKSDEHMGKIKKKLFDEAAAKKASAEAKKQRDLKKFGKQVQIAKLQQRQKEKRETLEKISSLKRKRKANGGAPTEDEELFDVALEDASKSDRKTQNRRASGGGPNPKRQKKNEKYGFGGKKRFAKSGDAVSSGDLRGFSVNKMKGKKKPGGAAKRPGKSRRAAAKR</sequence>
<dbReference type="GO" id="GO:0006364">
    <property type="term" value="P:rRNA processing"/>
    <property type="evidence" value="ECO:0007669"/>
    <property type="project" value="TreeGrafter"/>
</dbReference>
<gene>
    <name evidence="7" type="primary">ebp2</name>
    <name evidence="7" type="ORF">PRK78_006498</name>
</gene>
<keyword evidence="8" id="KW-1185">Reference proteome</keyword>
<evidence type="ECO:0000313" key="8">
    <source>
        <dbReference type="Proteomes" id="UP001219355"/>
    </source>
</evidence>
<evidence type="ECO:0000256" key="6">
    <source>
        <dbReference type="SAM" id="MobiDB-lite"/>
    </source>
</evidence>
<feature type="region of interest" description="Disordered" evidence="6">
    <location>
        <begin position="1"/>
        <end position="131"/>
    </location>
</feature>
<comment type="similarity">
    <text evidence="2">Belongs to the EBP2 family.</text>
</comment>
<dbReference type="GO" id="GO:0005730">
    <property type="term" value="C:nucleolus"/>
    <property type="evidence" value="ECO:0007669"/>
    <property type="project" value="UniProtKB-SubCell"/>
</dbReference>
<feature type="compositionally biased region" description="Acidic residues" evidence="6">
    <location>
        <begin position="305"/>
        <end position="315"/>
    </location>
</feature>
<dbReference type="Pfam" id="PF05890">
    <property type="entry name" value="Ebp2"/>
    <property type="match status" value="1"/>
</dbReference>
<proteinExistence type="inferred from homology"/>
<keyword evidence="3" id="KW-0690">Ribosome biogenesis</keyword>
<feature type="compositionally biased region" description="Acidic residues" evidence="6">
    <location>
        <begin position="46"/>
        <end position="57"/>
    </location>
</feature>